<gene>
    <name evidence="6" type="ORF">PEVE_00030534</name>
</gene>
<dbReference type="SMART" id="SM00209">
    <property type="entry name" value="TSP1"/>
    <property type="match status" value="1"/>
</dbReference>
<feature type="chain" id="PRO_5045705430" description="SMB domain-containing protein" evidence="4">
    <location>
        <begin position="18"/>
        <end position="276"/>
    </location>
</feature>
<keyword evidence="7" id="KW-1185">Reference proteome</keyword>
<name>A0ABN8MG23_9CNID</name>
<feature type="domain" description="SMB" evidence="5">
    <location>
        <begin position="39"/>
        <end position="84"/>
    </location>
</feature>
<dbReference type="InterPro" id="IPR036383">
    <property type="entry name" value="TSP1_rpt_sf"/>
</dbReference>
<keyword evidence="3" id="KW-0325">Glycoprotein</keyword>
<keyword evidence="2" id="KW-1015">Disulfide bond</keyword>
<dbReference type="SUPFAM" id="SSF82895">
    <property type="entry name" value="TSP-1 type 1 repeat"/>
    <property type="match status" value="1"/>
</dbReference>
<sequence length="276" mass="30969">MKLIIAISFALFTLANCVCIQKEEGGPVHCCDQREHGGSLRCCAGRNSSCGMENFVHSALCFCDEFCEAAGDCCPDFESVKEPCGWGKRKRDCEVSKWSDWGPCEPTCGVGVSKRTRTVIFVPLNGGKECPPLTEKKGCLNKICGREAGLARILPHKYEKDRGISKWKSIKPASKQVKTEKPKRPSYCVNYKVFFKHPHCKNTWADQLDPQKPICVECQDHTMNRHGKCKGEGISAEITLWEGVDLRSCYGGWMKLGPRIPNCKCENEEFNNFIFV</sequence>
<dbReference type="InterPro" id="IPR039942">
    <property type="entry name" value="SBSPO"/>
</dbReference>
<dbReference type="PANTHER" id="PTHR20920:SF5">
    <property type="entry name" value="SMB DOMAIN-CONTAINING PROTEIN"/>
    <property type="match status" value="1"/>
</dbReference>
<comment type="caution">
    <text evidence="6">The sequence shown here is derived from an EMBL/GenBank/DDBJ whole genome shotgun (WGS) entry which is preliminary data.</text>
</comment>
<dbReference type="Gene3D" id="2.20.100.10">
    <property type="entry name" value="Thrombospondin type-1 (TSP1) repeat"/>
    <property type="match status" value="1"/>
</dbReference>
<dbReference type="Pfam" id="PF25031">
    <property type="entry name" value="SBSPON_C"/>
    <property type="match status" value="1"/>
</dbReference>
<evidence type="ECO:0000256" key="4">
    <source>
        <dbReference type="SAM" id="SignalP"/>
    </source>
</evidence>
<accession>A0ABN8MG23</accession>
<evidence type="ECO:0000313" key="7">
    <source>
        <dbReference type="Proteomes" id="UP001159427"/>
    </source>
</evidence>
<feature type="signal peptide" evidence="4">
    <location>
        <begin position="1"/>
        <end position="17"/>
    </location>
</feature>
<dbReference type="Pfam" id="PF19028">
    <property type="entry name" value="TSP1_spondin"/>
    <property type="match status" value="1"/>
</dbReference>
<dbReference type="Proteomes" id="UP001159427">
    <property type="component" value="Unassembled WGS sequence"/>
</dbReference>
<dbReference type="PANTHER" id="PTHR20920">
    <property type="entry name" value="RPE-SPONDIN"/>
    <property type="match status" value="1"/>
</dbReference>
<evidence type="ECO:0000259" key="5">
    <source>
        <dbReference type="PROSITE" id="PS50958"/>
    </source>
</evidence>
<reference evidence="6 7" key="1">
    <citation type="submission" date="2022-05" db="EMBL/GenBank/DDBJ databases">
        <authorList>
            <consortium name="Genoscope - CEA"/>
            <person name="William W."/>
        </authorList>
    </citation>
    <scope>NUCLEOTIDE SEQUENCE [LARGE SCALE GENOMIC DNA]</scope>
</reference>
<dbReference type="EMBL" id="CALNXI010000432">
    <property type="protein sequence ID" value="CAH3027033.1"/>
    <property type="molecule type" value="Genomic_DNA"/>
</dbReference>
<dbReference type="SMART" id="SM00201">
    <property type="entry name" value="SO"/>
    <property type="match status" value="1"/>
</dbReference>
<evidence type="ECO:0000256" key="1">
    <source>
        <dbReference type="ARBA" id="ARBA00022729"/>
    </source>
</evidence>
<dbReference type="InterPro" id="IPR001212">
    <property type="entry name" value="Somatomedin_B_dom"/>
</dbReference>
<evidence type="ECO:0000256" key="2">
    <source>
        <dbReference type="ARBA" id="ARBA00023157"/>
    </source>
</evidence>
<dbReference type="PROSITE" id="PS50958">
    <property type="entry name" value="SMB_2"/>
    <property type="match status" value="1"/>
</dbReference>
<dbReference type="InterPro" id="IPR044004">
    <property type="entry name" value="TSP1_spondin_dom"/>
</dbReference>
<dbReference type="PROSITE" id="PS50092">
    <property type="entry name" value="TSP1"/>
    <property type="match status" value="1"/>
</dbReference>
<dbReference type="InterPro" id="IPR056801">
    <property type="entry name" value="SBSPON_C"/>
</dbReference>
<dbReference type="InterPro" id="IPR000884">
    <property type="entry name" value="TSP1_rpt"/>
</dbReference>
<protein>
    <recommendedName>
        <fullName evidence="5">SMB domain-containing protein</fullName>
    </recommendedName>
</protein>
<evidence type="ECO:0000256" key="3">
    <source>
        <dbReference type="ARBA" id="ARBA00023180"/>
    </source>
</evidence>
<organism evidence="6 7">
    <name type="scientific">Porites evermanni</name>
    <dbReference type="NCBI Taxonomy" id="104178"/>
    <lineage>
        <taxon>Eukaryota</taxon>
        <taxon>Metazoa</taxon>
        <taxon>Cnidaria</taxon>
        <taxon>Anthozoa</taxon>
        <taxon>Hexacorallia</taxon>
        <taxon>Scleractinia</taxon>
        <taxon>Fungiina</taxon>
        <taxon>Poritidae</taxon>
        <taxon>Porites</taxon>
    </lineage>
</organism>
<proteinExistence type="predicted"/>
<keyword evidence="1 4" id="KW-0732">Signal</keyword>
<evidence type="ECO:0000313" key="6">
    <source>
        <dbReference type="EMBL" id="CAH3027033.1"/>
    </source>
</evidence>